<dbReference type="GO" id="GO:0048039">
    <property type="term" value="F:ubiquinone binding"/>
    <property type="evidence" value="ECO:0007669"/>
    <property type="project" value="TreeGrafter"/>
</dbReference>
<dbReference type="InterPro" id="IPR007992">
    <property type="entry name" value="CybS"/>
</dbReference>
<dbReference type="FunFam" id="1.20.1300.10:FF:000007">
    <property type="entry name" value="Succinate dehydrogenase [ubiquinone] cytochrome b small subunit"/>
    <property type="match status" value="1"/>
</dbReference>
<evidence type="ECO:0000313" key="12">
    <source>
        <dbReference type="Proteomes" id="UP000501346"/>
    </source>
</evidence>
<organism evidence="11 12">
    <name type="scientific">Saccharomyces pastorianus</name>
    <name type="common">Lager yeast</name>
    <name type="synonym">Saccharomyces cerevisiae x Saccharomyces eubayanus</name>
    <dbReference type="NCBI Taxonomy" id="27292"/>
    <lineage>
        <taxon>Eukaryota</taxon>
        <taxon>Fungi</taxon>
        <taxon>Dikarya</taxon>
        <taxon>Ascomycota</taxon>
        <taxon>Saccharomycotina</taxon>
        <taxon>Saccharomycetes</taxon>
        <taxon>Saccharomycetales</taxon>
        <taxon>Saccharomycetaceae</taxon>
        <taxon>Saccharomyces</taxon>
    </lineage>
</organism>
<dbReference type="Gene3D" id="1.20.1300.10">
    <property type="entry name" value="Fumarate reductase/succinate dehydrogenase, transmembrane subunit"/>
    <property type="match status" value="1"/>
</dbReference>
<keyword evidence="5 10" id="KW-0809">Transit peptide</keyword>
<dbReference type="GO" id="GO:0020037">
    <property type="term" value="F:heme binding"/>
    <property type="evidence" value="ECO:0007669"/>
    <property type="project" value="TreeGrafter"/>
</dbReference>
<dbReference type="CDD" id="cd03496">
    <property type="entry name" value="SQR_TypeC_CybS"/>
    <property type="match status" value="1"/>
</dbReference>
<dbReference type="GO" id="GO:0005743">
    <property type="term" value="C:mitochondrial inner membrane"/>
    <property type="evidence" value="ECO:0007669"/>
    <property type="project" value="UniProtKB-SubCell"/>
</dbReference>
<evidence type="ECO:0000256" key="9">
    <source>
        <dbReference type="PIRSR" id="PIRSR607992-1"/>
    </source>
</evidence>
<evidence type="ECO:0000256" key="8">
    <source>
        <dbReference type="ARBA" id="ARBA00023136"/>
    </source>
</evidence>
<reference evidence="11 12" key="1">
    <citation type="journal article" date="2019" name="BMC Genomics">
        <title>Chromosome level assembly and comparative genome analysis confirm lager-brewing yeasts originated from a single hybridization.</title>
        <authorList>
            <person name="Salazar A.N."/>
            <person name="Gorter de Vries A.R."/>
            <person name="van den Broek M."/>
            <person name="Brouwers N."/>
            <person name="de la Torre Cortes P."/>
            <person name="Kuijpers N.G.A."/>
            <person name="Daran J.G."/>
            <person name="Abeel T."/>
        </authorList>
    </citation>
    <scope>NUCLEOTIDE SEQUENCE [LARGE SCALE GENOMIC DNA]</scope>
    <source>
        <strain evidence="11 12">CBS 1483</strain>
    </source>
</reference>
<dbReference type="Proteomes" id="UP000501346">
    <property type="component" value="Chromosome SeII-SeIV"/>
</dbReference>
<keyword evidence="3" id="KW-0812">Transmembrane</keyword>
<dbReference type="PANTHER" id="PTHR13337">
    <property type="entry name" value="SUCCINATE DEHYDROGENASE"/>
    <property type="match status" value="1"/>
</dbReference>
<keyword evidence="6" id="KW-1133">Transmembrane helix</keyword>
<protein>
    <recommendedName>
        <fullName evidence="10">Succinate dehydrogenase [ubiquinone] cytochrome b small subunit</fullName>
    </recommendedName>
</protein>
<keyword evidence="12" id="KW-1185">Reference proteome</keyword>
<evidence type="ECO:0000256" key="1">
    <source>
        <dbReference type="ARBA" id="ARBA00004448"/>
    </source>
</evidence>
<evidence type="ECO:0000256" key="2">
    <source>
        <dbReference type="ARBA" id="ARBA00007294"/>
    </source>
</evidence>
<dbReference type="PANTHER" id="PTHR13337:SF5">
    <property type="entry name" value="MITOCHONDRIAL INNER MEMBRANE PROTEIN SHH4-RELATED"/>
    <property type="match status" value="1"/>
</dbReference>
<dbReference type="OrthoDB" id="18577at2759"/>
<proteinExistence type="inferred from homology"/>
<accession>A0A6C1E2L3</accession>
<dbReference type="Pfam" id="PF05328">
    <property type="entry name" value="CybS"/>
    <property type="match status" value="1"/>
</dbReference>
<comment type="similarity">
    <text evidence="2 10">Belongs to the CybS family.</text>
</comment>
<evidence type="ECO:0000256" key="6">
    <source>
        <dbReference type="ARBA" id="ARBA00022989"/>
    </source>
</evidence>
<name>A0A6C1E2L3_SACPS</name>
<dbReference type="InterPro" id="IPR034804">
    <property type="entry name" value="SQR/QFR_C/D"/>
</dbReference>
<sequence>MMLPRSLRSITRNRGFHTATVRAFQSTAKKSLTIPFLPVLPQKPGGVSGTPNDAYVPPPQNKLEGSVHWYMEKIFTLSVLPLATTAMLTTGPLSTAADSFFSVMLLGYCYMEFNSCITDYISERVYGVWHKYAMYMLGLGSAFSLFGIYKLETENDGFVGLVKSLWDSSKREDSAKIEAKK</sequence>
<feature type="binding site" evidence="9">
    <location>
        <position position="120"/>
    </location>
    <ligand>
        <name>a ubiquinone</name>
        <dbReference type="ChEBI" id="CHEBI:16389"/>
        <note>ligand shared with IP/SDHB</note>
    </ligand>
</feature>
<evidence type="ECO:0000256" key="5">
    <source>
        <dbReference type="ARBA" id="ARBA00022946"/>
    </source>
</evidence>
<keyword evidence="4 10" id="KW-0999">Mitochondrion inner membrane</keyword>
<keyword evidence="7 10" id="KW-0496">Mitochondrion</keyword>
<dbReference type="GO" id="GO:0006099">
    <property type="term" value="P:tricarboxylic acid cycle"/>
    <property type="evidence" value="ECO:0007669"/>
    <property type="project" value="TreeGrafter"/>
</dbReference>
<evidence type="ECO:0000313" key="11">
    <source>
        <dbReference type="EMBL" id="QID83512.1"/>
    </source>
</evidence>
<evidence type="ECO:0000256" key="7">
    <source>
        <dbReference type="ARBA" id="ARBA00023128"/>
    </source>
</evidence>
<gene>
    <name evidence="11" type="primary">SDH4_2</name>
    <name evidence="11" type="ORF">GRS66_005978</name>
</gene>
<dbReference type="AlphaFoldDB" id="A0A6C1E2L3"/>
<keyword evidence="8 10" id="KW-0472">Membrane</keyword>
<comment type="subcellular location">
    <subcellularLocation>
        <location evidence="1 10">Mitochondrion inner membrane</location>
        <topology evidence="1 10">Multi-pass membrane protein</topology>
    </subcellularLocation>
</comment>
<dbReference type="GO" id="GO:0098796">
    <property type="term" value="C:membrane protein complex"/>
    <property type="evidence" value="ECO:0007669"/>
    <property type="project" value="UniProtKB-ARBA"/>
</dbReference>
<dbReference type="GO" id="GO:0006121">
    <property type="term" value="P:mitochondrial electron transport, succinate to ubiquinone"/>
    <property type="evidence" value="ECO:0007669"/>
    <property type="project" value="TreeGrafter"/>
</dbReference>
<evidence type="ECO:0000256" key="10">
    <source>
        <dbReference type="RuleBase" id="RU364031"/>
    </source>
</evidence>
<evidence type="ECO:0000256" key="4">
    <source>
        <dbReference type="ARBA" id="ARBA00022792"/>
    </source>
</evidence>
<evidence type="ECO:0000256" key="3">
    <source>
        <dbReference type="ARBA" id="ARBA00022692"/>
    </source>
</evidence>
<dbReference type="EMBL" id="CP048999">
    <property type="protein sequence ID" value="QID83512.1"/>
    <property type="molecule type" value="Genomic_DNA"/>
</dbReference>